<keyword evidence="4" id="KW-1185">Reference proteome</keyword>
<sequence length="101" mass="11527">MHKSLHSRSNDALLNLLRRTRQSRRLRQADLAARLGRSQAVVSRVESGERRLDVVELWAWLQAMDVDFLSFLEQLKSQLENPTSHVQRQNGAAGRHPGSTN</sequence>
<protein>
    <submittedName>
        <fullName evidence="3">Helix-turn-helix transcriptional regulator</fullName>
    </submittedName>
</protein>
<dbReference type="InterPro" id="IPR010982">
    <property type="entry name" value="Lambda_DNA-bd_dom_sf"/>
</dbReference>
<dbReference type="Proteomes" id="UP001462640">
    <property type="component" value="Unassembled WGS sequence"/>
</dbReference>
<dbReference type="PROSITE" id="PS50943">
    <property type="entry name" value="HTH_CROC1"/>
    <property type="match status" value="1"/>
</dbReference>
<organism evidence="3 4">
    <name type="scientific">Roseateles flavus</name>
    <dbReference type="NCBI Taxonomy" id="3149041"/>
    <lineage>
        <taxon>Bacteria</taxon>
        <taxon>Pseudomonadati</taxon>
        <taxon>Pseudomonadota</taxon>
        <taxon>Betaproteobacteria</taxon>
        <taxon>Burkholderiales</taxon>
        <taxon>Sphaerotilaceae</taxon>
        <taxon>Roseateles</taxon>
    </lineage>
</organism>
<accession>A0ABV0GFF0</accession>
<evidence type="ECO:0000313" key="4">
    <source>
        <dbReference type="Proteomes" id="UP001462640"/>
    </source>
</evidence>
<reference evidence="3 4" key="1">
    <citation type="submission" date="2024-05" db="EMBL/GenBank/DDBJ databases">
        <title>Roseateles sp. 2.12 16S ribosomal RNA gene Genome sequencing and assembly.</title>
        <authorList>
            <person name="Woo H."/>
        </authorList>
    </citation>
    <scope>NUCLEOTIDE SEQUENCE [LARGE SCALE GENOMIC DNA]</scope>
    <source>
        <strain evidence="3 4">2.12</strain>
    </source>
</reference>
<feature type="compositionally biased region" description="Polar residues" evidence="1">
    <location>
        <begin position="80"/>
        <end position="90"/>
    </location>
</feature>
<dbReference type="SMART" id="SM00530">
    <property type="entry name" value="HTH_XRE"/>
    <property type="match status" value="1"/>
</dbReference>
<comment type="caution">
    <text evidence="3">The sequence shown here is derived from an EMBL/GenBank/DDBJ whole genome shotgun (WGS) entry which is preliminary data.</text>
</comment>
<name>A0ABV0GFF0_9BURK</name>
<dbReference type="InterPro" id="IPR001387">
    <property type="entry name" value="Cro/C1-type_HTH"/>
</dbReference>
<gene>
    <name evidence="3" type="ORF">ABDJ40_13560</name>
</gene>
<dbReference type="RefSeq" id="WP_347610520.1">
    <property type="nucleotide sequence ID" value="NZ_JBDPZC010000006.1"/>
</dbReference>
<evidence type="ECO:0000256" key="1">
    <source>
        <dbReference type="SAM" id="MobiDB-lite"/>
    </source>
</evidence>
<dbReference type="SUPFAM" id="SSF47413">
    <property type="entry name" value="lambda repressor-like DNA-binding domains"/>
    <property type="match status" value="1"/>
</dbReference>
<feature type="region of interest" description="Disordered" evidence="1">
    <location>
        <begin position="80"/>
        <end position="101"/>
    </location>
</feature>
<proteinExistence type="predicted"/>
<dbReference type="Gene3D" id="1.10.260.40">
    <property type="entry name" value="lambda repressor-like DNA-binding domains"/>
    <property type="match status" value="1"/>
</dbReference>
<evidence type="ECO:0000313" key="3">
    <source>
        <dbReference type="EMBL" id="MEO3713786.1"/>
    </source>
</evidence>
<dbReference type="Pfam" id="PF01381">
    <property type="entry name" value="HTH_3"/>
    <property type="match status" value="1"/>
</dbReference>
<feature type="domain" description="HTH cro/C1-type" evidence="2">
    <location>
        <begin position="17"/>
        <end position="71"/>
    </location>
</feature>
<dbReference type="EMBL" id="JBDPZC010000006">
    <property type="protein sequence ID" value="MEO3713786.1"/>
    <property type="molecule type" value="Genomic_DNA"/>
</dbReference>
<evidence type="ECO:0000259" key="2">
    <source>
        <dbReference type="PROSITE" id="PS50943"/>
    </source>
</evidence>
<dbReference type="CDD" id="cd00093">
    <property type="entry name" value="HTH_XRE"/>
    <property type="match status" value="1"/>
</dbReference>